<feature type="transmembrane region" description="Helical" evidence="12">
    <location>
        <begin position="137"/>
        <end position="156"/>
    </location>
</feature>
<dbReference type="PROSITE" id="PS50929">
    <property type="entry name" value="ABC_TM1F"/>
    <property type="match status" value="1"/>
</dbReference>
<evidence type="ECO:0000256" key="5">
    <source>
        <dbReference type="ARBA" id="ARBA00022692"/>
    </source>
</evidence>
<dbReference type="GO" id="GO:0034040">
    <property type="term" value="F:ATPase-coupled lipid transmembrane transporter activity"/>
    <property type="evidence" value="ECO:0007669"/>
    <property type="project" value="InterPro"/>
</dbReference>
<evidence type="ECO:0000256" key="3">
    <source>
        <dbReference type="ARBA" id="ARBA00022475"/>
    </source>
</evidence>
<dbReference type="InterPro" id="IPR011527">
    <property type="entry name" value="ABC1_TM_dom"/>
</dbReference>
<dbReference type="PROSITE" id="PS50893">
    <property type="entry name" value="ABC_TRANSPORTER_2"/>
    <property type="match status" value="1"/>
</dbReference>
<dbReference type="GO" id="GO:0005886">
    <property type="term" value="C:plasma membrane"/>
    <property type="evidence" value="ECO:0007669"/>
    <property type="project" value="UniProtKB-SubCell"/>
</dbReference>
<evidence type="ECO:0000256" key="2">
    <source>
        <dbReference type="ARBA" id="ARBA00022448"/>
    </source>
</evidence>
<keyword evidence="3" id="KW-1003">Cell membrane</keyword>
<keyword evidence="16" id="KW-1185">Reference proteome</keyword>
<evidence type="ECO:0000259" key="13">
    <source>
        <dbReference type="PROSITE" id="PS50893"/>
    </source>
</evidence>
<evidence type="ECO:0000256" key="6">
    <source>
        <dbReference type="ARBA" id="ARBA00022741"/>
    </source>
</evidence>
<dbReference type="Gene3D" id="3.40.50.300">
    <property type="entry name" value="P-loop containing nucleotide triphosphate hydrolases"/>
    <property type="match status" value="1"/>
</dbReference>
<dbReference type="AlphaFoldDB" id="A0A7W8HH97"/>
<feature type="transmembrane region" description="Helical" evidence="12">
    <location>
        <begin position="162"/>
        <end position="180"/>
    </location>
</feature>
<keyword evidence="8" id="KW-1278">Translocase</keyword>
<comment type="caution">
    <text evidence="15">The sequence shown here is derived from an EMBL/GenBank/DDBJ whole genome shotgun (WGS) entry which is preliminary data.</text>
</comment>
<keyword evidence="6" id="KW-0547">Nucleotide-binding</keyword>
<dbReference type="GO" id="GO:0005524">
    <property type="term" value="F:ATP binding"/>
    <property type="evidence" value="ECO:0007669"/>
    <property type="project" value="UniProtKB-KW"/>
</dbReference>
<evidence type="ECO:0000256" key="10">
    <source>
        <dbReference type="ARBA" id="ARBA00023055"/>
    </source>
</evidence>
<dbReference type="InterPro" id="IPR039421">
    <property type="entry name" value="Type_1_exporter"/>
</dbReference>
<dbReference type="Pfam" id="PF00005">
    <property type="entry name" value="ABC_tran"/>
    <property type="match status" value="1"/>
</dbReference>
<dbReference type="InterPro" id="IPR027417">
    <property type="entry name" value="P-loop_NTPase"/>
</dbReference>
<dbReference type="NCBIfam" id="TIGR02203">
    <property type="entry name" value="MsbA_lipidA"/>
    <property type="match status" value="1"/>
</dbReference>
<feature type="domain" description="ABC transporter" evidence="13">
    <location>
        <begin position="337"/>
        <end position="573"/>
    </location>
</feature>
<dbReference type="SUPFAM" id="SSF90123">
    <property type="entry name" value="ABC transporter transmembrane region"/>
    <property type="match status" value="1"/>
</dbReference>
<accession>A0A7W8HH97</accession>
<name>A0A7W8HH97_9BURK</name>
<dbReference type="EC" id="3.6.3.-" evidence="15"/>
<dbReference type="InterPro" id="IPR011917">
    <property type="entry name" value="ABC_transpr_lipidA"/>
</dbReference>
<keyword evidence="4" id="KW-0997">Cell inner membrane</keyword>
<keyword evidence="2" id="KW-0813">Transport</keyword>
<evidence type="ECO:0000256" key="4">
    <source>
        <dbReference type="ARBA" id="ARBA00022519"/>
    </source>
</evidence>
<sequence>MKQSLAIYRRLMAYTKPYIKGFALALTGMVIAAATEPLFPALMKPLLDEGFVGKSGLALWYVPAAIIGIFVVRGIATFTSNYALTWVANKVLADMRREMFGHMLRLPASEFEREASGLLISRIVFEVNNVTAAATRVLTTIVRDSLVILGLLGWLFYLNWQLTLVALVLIPVIAVVVASFSRRMRRLNRQSLEHTGELTRVVEEAVHGYKPIKVFGAYGRETELFGRTVERLRGFAMRHQVAAGATVPITQIFAAIAVAIVVSIALMQSMDNQTTVGGFVSFITAMLMLLAPLKHLADINGPLQRGLAAAESVFHLLDQAAEPDEGTRTLERARGALRFEKVSFRYPGADRDALSEIDLDIEPGELVALVGSSGGGKTTLVNLVPRFFSPTSGRVLLDGVPLSELALGSLRDQLALVSQDIVLFNDTVRANVAFGVTRDVSDEAIWEALRAAALDEVVRALPQGLDAPAGERGARFSGGQRQRLAIARALLKDAPVLLLDEATSALDSHTEREVQNALERTTAGRTTLVIAHRLSTIERADRIVVLEGGRIVEQGRHAELIARGGIYAQLHRIQYASAGQA</sequence>
<dbReference type="Proteomes" id="UP000532440">
    <property type="component" value="Unassembled WGS sequence"/>
</dbReference>
<gene>
    <name evidence="15" type="ORF">HNQ70_001999</name>
</gene>
<dbReference type="GO" id="GO:0016887">
    <property type="term" value="F:ATP hydrolysis activity"/>
    <property type="evidence" value="ECO:0007669"/>
    <property type="project" value="InterPro"/>
</dbReference>
<dbReference type="PANTHER" id="PTHR43394">
    <property type="entry name" value="ATP-DEPENDENT PERMEASE MDL1, MITOCHONDRIAL"/>
    <property type="match status" value="1"/>
</dbReference>
<dbReference type="SMART" id="SM00382">
    <property type="entry name" value="AAA"/>
    <property type="match status" value="1"/>
</dbReference>
<feature type="transmembrane region" description="Helical" evidence="12">
    <location>
        <begin position="279"/>
        <end position="297"/>
    </location>
</feature>
<dbReference type="InterPro" id="IPR036640">
    <property type="entry name" value="ABC1_TM_sf"/>
</dbReference>
<evidence type="ECO:0000256" key="12">
    <source>
        <dbReference type="SAM" id="Phobius"/>
    </source>
</evidence>
<keyword evidence="15" id="KW-0378">Hydrolase</keyword>
<feature type="domain" description="ABC transmembrane type-1" evidence="14">
    <location>
        <begin position="23"/>
        <end position="305"/>
    </location>
</feature>
<keyword evidence="10" id="KW-0445">Lipid transport</keyword>
<feature type="transmembrane region" description="Helical" evidence="12">
    <location>
        <begin position="59"/>
        <end position="87"/>
    </location>
</feature>
<feature type="transmembrane region" description="Helical" evidence="12">
    <location>
        <begin position="21"/>
        <end position="39"/>
    </location>
</feature>
<comment type="subcellular location">
    <subcellularLocation>
        <location evidence="1">Cell membrane</location>
        <topology evidence="1">Multi-pass membrane protein</topology>
    </subcellularLocation>
</comment>
<keyword evidence="11 12" id="KW-0472">Membrane</keyword>
<dbReference type="GO" id="GO:0015421">
    <property type="term" value="F:ABC-type oligopeptide transporter activity"/>
    <property type="evidence" value="ECO:0007669"/>
    <property type="project" value="TreeGrafter"/>
</dbReference>
<dbReference type="CDD" id="cd18552">
    <property type="entry name" value="ABC_6TM_MsbA_like"/>
    <property type="match status" value="1"/>
</dbReference>
<reference evidence="15 16" key="1">
    <citation type="submission" date="2020-08" db="EMBL/GenBank/DDBJ databases">
        <title>Genomic Encyclopedia of Type Strains, Phase IV (KMG-IV): sequencing the most valuable type-strain genomes for metagenomic binning, comparative biology and taxonomic classification.</title>
        <authorList>
            <person name="Goeker M."/>
        </authorList>
    </citation>
    <scope>NUCLEOTIDE SEQUENCE [LARGE SCALE GENOMIC DNA]</scope>
    <source>
        <strain evidence="15 16">DSM 29781</strain>
    </source>
</reference>
<dbReference type="FunFam" id="3.40.50.300:FF:000221">
    <property type="entry name" value="Multidrug ABC transporter ATP-binding protein"/>
    <property type="match status" value="1"/>
</dbReference>
<evidence type="ECO:0000256" key="9">
    <source>
        <dbReference type="ARBA" id="ARBA00022989"/>
    </source>
</evidence>
<proteinExistence type="predicted"/>
<evidence type="ECO:0000313" key="15">
    <source>
        <dbReference type="EMBL" id="MBB5271985.1"/>
    </source>
</evidence>
<evidence type="ECO:0000313" key="16">
    <source>
        <dbReference type="Proteomes" id="UP000532440"/>
    </source>
</evidence>
<dbReference type="InterPro" id="IPR003439">
    <property type="entry name" value="ABC_transporter-like_ATP-bd"/>
</dbReference>
<evidence type="ECO:0000256" key="1">
    <source>
        <dbReference type="ARBA" id="ARBA00004651"/>
    </source>
</evidence>
<evidence type="ECO:0000259" key="14">
    <source>
        <dbReference type="PROSITE" id="PS50929"/>
    </source>
</evidence>
<feature type="transmembrane region" description="Helical" evidence="12">
    <location>
        <begin position="241"/>
        <end position="267"/>
    </location>
</feature>
<dbReference type="SUPFAM" id="SSF52540">
    <property type="entry name" value="P-loop containing nucleoside triphosphate hydrolases"/>
    <property type="match status" value="1"/>
</dbReference>
<dbReference type="Pfam" id="PF00664">
    <property type="entry name" value="ABC_membrane"/>
    <property type="match status" value="1"/>
</dbReference>
<protein>
    <submittedName>
        <fullName evidence="15">Subfamily B ATP-binding cassette protein MsbA</fullName>
        <ecNumber evidence="15">3.6.3.-</ecNumber>
    </submittedName>
</protein>
<keyword evidence="9 12" id="KW-1133">Transmembrane helix</keyword>
<dbReference type="PROSITE" id="PS00211">
    <property type="entry name" value="ABC_TRANSPORTER_1"/>
    <property type="match status" value="1"/>
</dbReference>
<keyword evidence="7 15" id="KW-0067">ATP-binding</keyword>
<dbReference type="PANTHER" id="PTHR43394:SF1">
    <property type="entry name" value="ATP-BINDING CASSETTE SUB-FAMILY B MEMBER 10, MITOCHONDRIAL"/>
    <property type="match status" value="1"/>
</dbReference>
<dbReference type="RefSeq" id="WP_343060726.1">
    <property type="nucleotide sequence ID" value="NZ_BAABEW010000023.1"/>
</dbReference>
<evidence type="ECO:0000256" key="7">
    <source>
        <dbReference type="ARBA" id="ARBA00022840"/>
    </source>
</evidence>
<dbReference type="InterPro" id="IPR017871">
    <property type="entry name" value="ABC_transporter-like_CS"/>
</dbReference>
<dbReference type="InterPro" id="IPR003593">
    <property type="entry name" value="AAA+_ATPase"/>
</dbReference>
<dbReference type="EMBL" id="JACHGB010000004">
    <property type="protein sequence ID" value="MBB5271985.1"/>
    <property type="molecule type" value="Genomic_DNA"/>
</dbReference>
<keyword evidence="5 12" id="KW-0812">Transmembrane</keyword>
<dbReference type="Gene3D" id="1.20.1560.10">
    <property type="entry name" value="ABC transporter type 1, transmembrane domain"/>
    <property type="match status" value="1"/>
</dbReference>
<organism evidence="15 16">
    <name type="scientific">Quisquiliibacterium transsilvanicum</name>
    <dbReference type="NCBI Taxonomy" id="1549638"/>
    <lineage>
        <taxon>Bacteria</taxon>
        <taxon>Pseudomonadati</taxon>
        <taxon>Pseudomonadota</taxon>
        <taxon>Betaproteobacteria</taxon>
        <taxon>Burkholderiales</taxon>
        <taxon>Burkholderiaceae</taxon>
        <taxon>Quisquiliibacterium</taxon>
    </lineage>
</organism>
<evidence type="ECO:0000256" key="8">
    <source>
        <dbReference type="ARBA" id="ARBA00022967"/>
    </source>
</evidence>
<evidence type="ECO:0000256" key="11">
    <source>
        <dbReference type="ARBA" id="ARBA00023136"/>
    </source>
</evidence>